<dbReference type="CDD" id="cd08241">
    <property type="entry name" value="QOR1"/>
    <property type="match status" value="1"/>
</dbReference>
<dbReference type="EMBL" id="FWFK01000004">
    <property type="protein sequence ID" value="SLN47329.1"/>
    <property type="molecule type" value="Genomic_DNA"/>
</dbReference>
<dbReference type="PANTHER" id="PTHR43677">
    <property type="entry name" value="SHORT-CHAIN DEHYDROGENASE/REDUCTASE"/>
    <property type="match status" value="1"/>
</dbReference>
<gene>
    <name evidence="2" type="primary">qorA_1</name>
    <name evidence="2" type="ORF">ROJ8625_02301</name>
</gene>
<dbReference type="GO" id="GO:0003960">
    <property type="term" value="F:quinone reductase (NADPH) activity"/>
    <property type="evidence" value="ECO:0007669"/>
    <property type="project" value="UniProtKB-EC"/>
</dbReference>
<dbReference type="Proteomes" id="UP000193570">
    <property type="component" value="Unassembled WGS sequence"/>
</dbReference>
<dbReference type="Pfam" id="PF08240">
    <property type="entry name" value="ADH_N"/>
    <property type="match status" value="1"/>
</dbReference>
<keyword evidence="3" id="KW-1185">Reference proteome</keyword>
<dbReference type="Gene3D" id="3.40.50.720">
    <property type="entry name" value="NAD(P)-binding Rossmann-like Domain"/>
    <property type="match status" value="1"/>
</dbReference>
<dbReference type="InterPro" id="IPR036291">
    <property type="entry name" value="NAD(P)-bd_dom_sf"/>
</dbReference>
<dbReference type="SUPFAM" id="SSF50129">
    <property type="entry name" value="GroES-like"/>
    <property type="match status" value="1"/>
</dbReference>
<accession>A0A1X6ZCS4</accession>
<dbReference type="SUPFAM" id="SSF51735">
    <property type="entry name" value="NAD(P)-binding Rossmann-fold domains"/>
    <property type="match status" value="1"/>
</dbReference>
<dbReference type="OrthoDB" id="4190732at2"/>
<dbReference type="Pfam" id="PF00107">
    <property type="entry name" value="ADH_zinc_N"/>
    <property type="match status" value="1"/>
</dbReference>
<dbReference type="SMART" id="SM00829">
    <property type="entry name" value="PKS_ER"/>
    <property type="match status" value="1"/>
</dbReference>
<protein>
    <submittedName>
        <fullName evidence="2">Quinone oxidoreductase 1</fullName>
        <ecNumber evidence="2">1.6.5.5</ecNumber>
    </submittedName>
</protein>
<name>A0A1X6ZCS4_9RHOB</name>
<dbReference type="InterPro" id="IPR013154">
    <property type="entry name" value="ADH-like_N"/>
</dbReference>
<dbReference type="InterPro" id="IPR013149">
    <property type="entry name" value="ADH-like_C"/>
</dbReference>
<reference evidence="2 3" key="1">
    <citation type="submission" date="2017-03" db="EMBL/GenBank/DDBJ databases">
        <authorList>
            <person name="Afonso C.L."/>
            <person name="Miller P.J."/>
            <person name="Scott M.A."/>
            <person name="Spackman E."/>
            <person name="Goraichik I."/>
            <person name="Dimitrov K.M."/>
            <person name="Suarez D.L."/>
            <person name="Swayne D.E."/>
        </authorList>
    </citation>
    <scope>NUCLEOTIDE SEQUENCE [LARGE SCALE GENOMIC DNA]</scope>
    <source>
        <strain evidence="2 3">CECT 8625</strain>
    </source>
</reference>
<dbReference type="InterPro" id="IPR011032">
    <property type="entry name" value="GroES-like_sf"/>
</dbReference>
<organism evidence="2 3">
    <name type="scientific">Roseivivax jejudonensis</name>
    <dbReference type="NCBI Taxonomy" id="1529041"/>
    <lineage>
        <taxon>Bacteria</taxon>
        <taxon>Pseudomonadati</taxon>
        <taxon>Pseudomonadota</taxon>
        <taxon>Alphaproteobacteria</taxon>
        <taxon>Rhodobacterales</taxon>
        <taxon>Roseobacteraceae</taxon>
        <taxon>Roseivivax</taxon>
    </lineage>
</organism>
<dbReference type="EC" id="1.6.5.5" evidence="2"/>
<proteinExistence type="predicted"/>
<dbReference type="AlphaFoldDB" id="A0A1X6ZCS4"/>
<sequence>MPETTIRALRVTGDSGRPERDDVALTSPGEGEIRVRIEACGLNFADLLMLKGTYQDMPDLPFTLGMEVAGTVESAGPGAERFAPGTRVAVFGGHGGLAEAGIFDAARAVVLPDGMDAVDAAAFQIAYGTSHLALDHRAGLRPGETLLVLGAAGGVGLTAVEIGKRMGARVIACARGADKLEVARAAGADHLIDAETQDIREEARALGGADVVYDPVGGDQFTAALRACRPEARILAIGFASGEVPQIKANHLLVKNVSVLGLYWGGYLAFAPEVLTRSLDTLLGWYVAGEIRPHVSHVLPFDRAEEGLELLRTRQATGKVVIRIPG</sequence>
<dbReference type="RefSeq" id="WP_085792009.1">
    <property type="nucleotide sequence ID" value="NZ_FWFK01000004.1"/>
</dbReference>
<dbReference type="InterPro" id="IPR051397">
    <property type="entry name" value="Zn-ADH-like_protein"/>
</dbReference>
<feature type="domain" description="Enoyl reductase (ER)" evidence="1">
    <location>
        <begin position="13"/>
        <end position="322"/>
    </location>
</feature>
<evidence type="ECO:0000313" key="2">
    <source>
        <dbReference type="EMBL" id="SLN47329.1"/>
    </source>
</evidence>
<keyword evidence="2" id="KW-0560">Oxidoreductase</keyword>
<evidence type="ECO:0000313" key="3">
    <source>
        <dbReference type="Proteomes" id="UP000193570"/>
    </source>
</evidence>
<dbReference type="InterPro" id="IPR020843">
    <property type="entry name" value="ER"/>
</dbReference>
<dbReference type="PANTHER" id="PTHR43677:SF4">
    <property type="entry name" value="QUINONE OXIDOREDUCTASE-LIKE PROTEIN 2"/>
    <property type="match status" value="1"/>
</dbReference>
<evidence type="ECO:0000259" key="1">
    <source>
        <dbReference type="SMART" id="SM00829"/>
    </source>
</evidence>
<dbReference type="Gene3D" id="3.90.180.10">
    <property type="entry name" value="Medium-chain alcohol dehydrogenases, catalytic domain"/>
    <property type="match status" value="1"/>
</dbReference>